<dbReference type="CDD" id="cd22254">
    <property type="entry name" value="CSB_WHD"/>
    <property type="match status" value="1"/>
</dbReference>
<keyword evidence="7" id="KW-0238">DNA-binding</keyword>
<dbReference type="EMBL" id="HBEQ01007631">
    <property type="protein sequence ID" value="CAD8518650.1"/>
    <property type="molecule type" value="Transcribed_RNA"/>
</dbReference>
<dbReference type="InterPro" id="IPR058951">
    <property type="entry name" value="WHD_Rad26_CSB-like"/>
</dbReference>
<accession>A0A7S0NJY7</accession>
<evidence type="ECO:0000256" key="6">
    <source>
        <dbReference type="ARBA" id="ARBA00022840"/>
    </source>
</evidence>
<evidence type="ECO:0000256" key="4">
    <source>
        <dbReference type="ARBA" id="ARBA00022763"/>
    </source>
</evidence>
<evidence type="ECO:0000256" key="5">
    <source>
        <dbReference type="ARBA" id="ARBA00022806"/>
    </source>
</evidence>
<organism evidence="12">
    <name type="scientific">Micromonas pusilla</name>
    <name type="common">Picoplanktonic green alga</name>
    <name type="synonym">Chromulina pusilla</name>
    <dbReference type="NCBI Taxonomy" id="38833"/>
    <lineage>
        <taxon>Eukaryota</taxon>
        <taxon>Viridiplantae</taxon>
        <taxon>Chlorophyta</taxon>
        <taxon>Mamiellophyceae</taxon>
        <taxon>Mamiellales</taxon>
        <taxon>Mamiellaceae</taxon>
        <taxon>Micromonas</taxon>
    </lineage>
</organism>
<keyword evidence="9" id="KW-0539">Nucleus</keyword>
<evidence type="ECO:0000256" key="2">
    <source>
        <dbReference type="ARBA" id="ARBA00007025"/>
    </source>
</evidence>
<reference evidence="12" key="1">
    <citation type="submission" date="2021-01" db="EMBL/GenBank/DDBJ databases">
        <authorList>
            <person name="Corre E."/>
            <person name="Pelletier E."/>
            <person name="Niang G."/>
            <person name="Scheremetjew M."/>
            <person name="Finn R."/>
            <person name="Kale V."/>
            <person name="Holt S."/>
            <person name="Cochrane G."/>
            <person name="Meng A."/>
            <person name="Brown T."/>
            <person name="Cohen L."/>
        </authorList>
    </citation>
    <scope>NUCLEOTIDE SEQUENCE</scope>
    <source>
        <strain evidence="12">CCMP1723</strain>
    </source>
</reference>
<evidence type="ECO:0000256" key="10">
    <source>
        <dbReference type="SAM" id="MobiDB-lite"/>
    </source>
</evidence>
<keyword evidence="6" id="KW-0067">ATP-binding</keyword>
<feature type="domain" description="Rad26/CSB-like winged helix DNA-binding" evidence="11">
    <location>
        <begin position="57"/>
        <end position="119"/>
    </location>
</feature>
<evidence type="ECO:0000256" key="1">
    <source>
        <dbReference type="ARBA" id="ARBA00004123"/>
    </source>
</evidence>
<comment type="similarity">
    <text evidence="2">Belongs to the SNF2/RAD54 helicase family.</text>
</comment>
<evidence type="ECO:0000256" key="8">
    <source>
        <dbReference type="ARBA" id="ARBA00023204"/>
    </source>
</evidence>
<evidence type="ECO:0000259" key="11">
    <source>
        <dbReference type="Pfam" id="PF25875"/>
    </source>
</evidence>
<name>A0A7S0NJY7_MICPS</name>
<evidence type="ECO:0000256" key="9">
    <source>
        <dbReference type="ARBA" id="ARBA00023242"/>
    </source>
</evidence>
<protein>
    <recommendedName>
        <fullName evidence="11">Rad26/CSB-like winged helix DNA-binding domain-containing protein</fullName>
    </recommendedName>
</protein>
<keyword evidence="5" id="KW-0347">Helicase</keyword>
<keyword evidence="8" id="KW-0234">DNA repair</keyword>
<proteinExistence type="inferred from homology"/>
<evidence type="ECO:0000256" key="3">
    <source>
        <dbReference type="ARBA" id="ARBA00022741"/>
    </source>
</evidence>
<feature type="region of interest" description="Disordered" evidence="10">
    <location>
        <begin position="1"/>
        <end position="56"/>
    </location>
</feature>
<keyword evidence="3" id="KW-0547">Nucleotide-binding</keyword>
<sequence>MDSQTLLQRIRERDAAAGTTTTTRGVSPEADGDGGSPTDDDDSDGDAPGGATRGDAEKILDDICRFLRDRPGGAAPTGLIVDAFGHVVRDKGLFRRLLKQAARLEKGAGTAQWVLRDHFA</sequence>
<evidence type="ECO:0000313" key="12">
    <source>
        <dbReference type="EMBL" id="CAD8518650.1"/>
    </source>
</evidence>
<evidence type="ECO:0000256" key="7">
    <source>
        <dbReference type="ARBA" id="ARBA00023125"/>
    </source>
</evidence>
<comment type="subcellular location">
    <subcellularLocation>
        <location evidence="1">Nucleus</location>
    </subcellularLocation>
</comment>
<keyword evidence="4" id="KW-0227">DNA damage</keyword>
<gene>
    <name evidence="12" type="ORF">MCOM1403_LOCUS6076</name>
</gene>
<keyword evidence="5" id="KW-0378">Hydrolase</keyword>
<dbReference type="AlphaFoldDB" id="A0A7S0NJY7"/>
<dbReference type="Pfam" id="PF25875">
    <property type="entry name" value="WHD_Rad26_CSB"/>
    <property type="match status" value="1"/>
</dbReference>